<evidence type="ECO:0000313" key="2">
    <source>
        <dbReference type="EMBL" id="MED6245895.1"/>
    </source>
</evidence>
<feature type="region of interest" description="Disordered" evidence="1">
    <location>
        <begin position="1"/>
        <end position="28"/>
    </location>
</feature>
<proteinExistence type="predicted"/>
<organism evidence="2 3">
    <name type="scientific">Ataeniobius toweri</name>
    <dbReference type="NCBI Taxonomy" id="208326"/>
    <lineage>
        <taxon>Eukaryota</taxon>
        <taxon>Metazoa</taxon>
        <taxon>Chordata</taxon>
        <taxon>Craniata</taxon>
        <taxon>Vertebrata</taxon>
        <taxon>Euteleostomi</taxon>
        <taxon>Actinopterygii</taxon>
        <taxon>Neopterygii</taxon>
        <taxon>Teleostei</taxon>
        <taxon>Neoteleostei</taxon>
        <taxon>Acanthomorphata</taxon>
        <taxon>Ovalentaria</taxon>
        <taxon>Atherinomorphae</taxon>
        <taxon>Cyprinodontiformes</taxon>
        <taxon>Goodeidae</taxon>
        <taxon>Ataeniobius</taxon>
    </lineage>
</organism>
<protein>
    <submittedName>
        <fullName evidence="2">Uncharacterized protein</fullName>
    </submittedName>
</protein>
<dbReference type="Proteomes" id="UP001345963">
    <property type="component" value="Unassembled WGS sequence"/>
</dbReference>
<keyword evidence="3" id="KW-1185">Reference proteome</keyword>
<evidence type="ECO:0000256" key="1">
    <source>
        <dbReference type="SAM" id="MobiDB-lite"/>
    </source>
</evidence>
<feature type="compositionally biased region" description="Basic and acidic residues" evidence="1">
    <location>
        <begin position="16"/>
        <end position="28"/>
    </location>
</feature>
<comment type="caution">
    <text evidence="2">The sequence shown here is derived from an EMBL/GenBank/DDBJ whole genome shotgun (WGS) entry which is preliminary data.</text>
</comment>
<evidence type="ECO:0000313" key="3">
    <source>
        <dbReference type="Proteomes" id="UP001345963"/>
    </source>
</evidence>
<accession>A0ABU7B8C9</accession>
<name>A0ABU7B8C9_9TELE</name>
<dbReference type="EMBL" id="JAHUTI010041550">
    <property type="protein sequence ID" value="MED6245895.1"/>
    <property type="molecule type" value="Genomic_DNA"/>
</dbReference>
<reference evidence="2 3" key="1">
    <citation type="submission" date="2021-07" db="EMBL/GenBank/DDBJ databases">
        <authorList>
            <person name="Palmer J.M."/>
        </authorList>
    </citation>
    <scope>NUCLEOTIDE SEQUENCE [LARGE SCALE GENOMIC DNA]</scope>
    <source>
        <strain evidence="2 3">AT_MEX2019</strain>
        <tissue evidence="2">Muscle</tissue>
    </source>
</reference>
<sequence length="113" mass="13056">MFKNFKYHTRQTAGQKSKDRRPYSEETSLKHQRRNSIIWRTSWLLMTNHLWHTTRVTGSKLSQIAEQSTKTEGSRPEGEIRALVEVTFPIIKYKKFSHAAAGESSMQSVCVGN</sequence>
<gene>
    <name evidence="2" type="ORF">ATANTOWER_009788</name>
</gene>